<name>A0A150WKB1_BDEBC</name>
<evidence type="ECO:0000256" key="4">
    <source>
        <dbReference type="SAM" id="Phobius"/>
    </source>
</evidence>
<comment type="caution">
    <text evidence="6">The sequence shown here is derived from an EMBL/GenBank/DDBJ whole genome shotgun (WGS) entry which is preliminary data.</text>
</comment>
<evidence type="ECO:0000313" key="7">
    <source>
        <dbReference type="Proteomes" id="UP000075320"/>
    </source>
</evidence>
<dbReference type="EMBL" id="LUKE01000003">
    <property type="protein sequence ID" value="KYG64063.1"/>
    <property type="molecule type" value="Genomic_DNA"/>
</dbReference>
<feature type="transmembrane region" description="Helical" evidence="4">
    <location>
        <begin position="12"/>
        <end position="36"/>
    </location>
</feature>
<dbReference type="SUPFAM" id="SSF69593">
    <property type="entry name" value="Glycerol-3-phosphate (1)-acyltransferase"/>
    <property type="match status" value="1"/>
</dbReference>
<dbReference type="PANTHER" id="PTHR10434:SF66">
    <property type="entry name" value="PHOSPHOLIPID_GLYCEROL ACYLTRANSFERASE DOMAIN-CONTAINING PROTEIN"/>
    <property type="match status" value="1"/>
</dbReference>
<reference evidence="6 7" key="1">
    <citation type="submission" date="2016-03" db="EMBL/GenBank/DDBJ databases">
        <authorList>
            <person name="Ploux O."/>
        </authorList>
    </citation>
    <scope>NUCLEOTIDE SEQUENCE [LARGE SCALE GENOMIC DNA]</scope>
    <source>
        <strain evidence="6 7">R0</strain>
    </source>
</reference>
<feature type="transmembrane region" description="Helical" evidence="4">
    <location>
        <begin position="73"/>
        <end position="93"/>
    </location>
</feature>
<evidence type="ECO:0000256" key="1">
    <source>
        <dbReference type="ARBA" id="ARBA00005189"/>
    </source>
</evidence>
<organism evidence="6 7">
    <name type="scientific">Bdellovibrio bacteriovorus</name>
    <dbReference type="NCBI Taxonomy" id="959"/>
    <lineage>
        <taxon>Bacteria</taxon>
        <taxon>Pseudomonadati</taxon>
        <taxon>Bdellovibrionota</taxon>
        <taxon>Bdellovibrionia</taxon>
        <taxon>Bdellovibrionales</taxon>
        <taxon>Pseudobdellovibrionaceae</taxon>
        <taxon>Bdellovibrio</taxon>
    </lineage>
</organism>
<keyword evidence="4" id="KW-0812">Transmembrane</keyword>
<protein>
    <submittedName>
        <fullName evidence="6">Lysophosphatidic acid acyltransferase</fullName>
    </submittedName>
</protein>
<dbReference type="GO" id="GO:0003841">
    <property type="term" value="F:1-acylglycerol-3-phosphate O-acyltransferase activity"/>
    <property type="evidence" value="ECO:0007669"/>
    <property type="project" value="TreeGrafter"/>
</dbReference>
<dbReference type="GO" id="GO:0006654">
    <property type="term" value="P:phosphatidic acid biosynthetic process"/>
    <property type="evidence" value="ECO:0007669"/>
    <property type="project" value="TreeGrafter"/>
</dbReference>
<keyword evidence="4" id="KW-0472">Membrane</keyword>
<dbReference type="CDD" id="cd07989">
    <property type="entry name" value="LPLAT_AGPAT-like"/>
    <property type="match status" value="1"/>
</dbReference>
<dbReference type="OrthoDB" id="5290997at2"/>
<feature type="domain" description="Phospholipid/glycerol acyltransferase" evidence="5">
    <location>
        <begin position="74"/>
        <end position="188"/>
    </location>
</feature>
<keyword evidence="4" id="KW-1133">Transmembrane helix</keyword>
<dbReference type="SMART" id="SM00563">
    <property type="entry name" value="PlsC"/>
    <property type="match status" value="1"/>
</dbReference>
<sequence length="242" mass="27541">MILKLLSYPRSILATILLPIHTAFCSLLMIIATLLLNNRPLEDQIVYYWTRVICWMFGVKVQVVGLENRPKGGFIYVFNHSSFFDIFAMAAYLGSFRFGAKIELFKIPVFGWAMRRAGILPIAREKREEVFRVYKEAETRIKAGERFALSPEGTRQDNDKVLAPFKAGPFVFAINAHAPLVPVVVKGAADVMPKGHFVPNWGRWTSTITLHVLPAVDSESFTTADRPKFQEAVRRLMEPYFL</sequence>
<gene>
    <name evidence="6" type="ORF">AZI86_14765</name>
</gene>
<evidence type="ECO:0000313" key="6">
    <source>
        <dbReference type="EMBL" id="KYG64063.1"/>
    </source>
</evidence>
<dbReference type="InterPro" id="IPR002123">
    <property type="entry name" value="Plipid/glycerol_acylTrfase"/>
</dbReference>
<dbReference type="AlphaFoldDB" id="A0A150WKB1"/>
<keyword evidence="2 6" id="KW-0808">Transferase</keyword>
<feature type="transmembrane region" description="Helical" evidence="4">
    <location>
        <begin position="48"/>
        <end position="66"/>
    </location>
</feature>
<evidence type="ECO:0000256" key="2">
    <source>
        <dbReference type="ARBA" id="ARBA00022679"/>
    </source>
</evidence>
<dbReference type="Proteomes" id="UP000075320">
    <property type="component" value="Unassembled WGS sequence"/>
</dbReference>
<dbReference type="PANTHER" id="PTHR10434">
    <property type="entry name" value="1-ACYL-SN-GLYCEROL-3-PHOSPHATE ACYLTRANSFERASE"/>
    <property type="match status" value="1"/>
</dbReference>
<dbReference type="RefSeq" id="WP_061836029.1">
    <property type="nucleotide sequence ID" value="NZ_LUKE01000003.1"/>
</dbReference>
<evidence type="ECO:0000256" key="3">
    <source>
        <dbReference type="ARBA" id="ARBA00023315"/>
    </source>
</evidence>
<evidence type="ECO:0000259" key="5">
    <source>
        <dbReference type="SMART" id="SM00563"/>
    </source>
</evidence>
<proteinExistence type="predicted"/>
<keyword evidence="7" id="KW-1185">Reference proteome</keyword>
<comment type="pathway">
    <text evidence="1">Lipid metabolism.</text>
</comment>
<dbReference type="Pfam" id="PF01553">
    <property type="entry name" value="Acyltransferase"/>
    <property type="match status" value="1"/>
</dbReference>
<accession>A0A150WKB1</accession>
<keyword evidence="3 6" id="KW-0012">Acyltransferase</keyword>